<evidence type="ECO:0000313" key="2">
    <source>
        <dbReference type="Proteomes" id="UP001412067"/>
    </source>
</evidence>
<comment type="caution">
    <text evidence="1">The sequence shown here is derived from an EMBL/GenBank/DDBJ whole genome shotgun (WGS) entry which is preliminary data.</text>
</comment>
<gene>
    <name evidence="1" type="ORF">KSP40_PGU019305</name>
</gene>
<dbReference type="PANTHER" id="PTHR33181">
    <property type="entry name" value="OS01G0778500 PROTEIN"/>
    <property type="match status" value="1"/>
</dbReference>
<protein>
    <submittedName>
        <fullName evidence="1">Uncharacterized protein</fullName>
    </submittedName>
</protein>
<evidence type="ECO:0000313" key="1">
    <source>
        <dbReference type="EMBL" id="KAK8963647.1"/>
    </source>
</evidence>
<dbReference type="Proteomes" id="UP001412067">
    <property type="component" value="Unassembled WGS sequence"/>
</dbReference>
<dbReference type="PANTHER" id="PTHR33181:SF4">
    <property type="entry name" value="OVULE PROTEIN"/>
    <property type="match status" value="1"/>
</dbReference>
<name>A0ABR2MHL2_9ASPA</name>
<accession>A0ABR2MHL2</accession>
<keyword evidence="2" id="KW-1185">Reference proteome</keyword>
<organism evidence="1 2">
    <name type="scientific">Platanthera guangdongensis</name>
    <dbReference type="NCBI Taxonomy" id="2320717"/>
    <lineage>
        <taxon>Eukaryota</taxon>
        <taxon>Viridiplantae</taxon>
        <taxon>Streptophyta</taxon>
        <taxon>Embryophyta</taxon>
        <taxon>Tracheophyta</taxon>
        <taxon>Spermatophyta</taxon>
        <taxon>Magnoliopsida</taxon>
        <taxon>Liliopsida</taxon>
        <taxon>Asparagales</taxon>
        <taxon>Orchidaceae</taxon>
        <taxon>Orchidoideae</taxon>
        <taxon>Orchideae</taxon>
        <taxon>Orchidinae</taxon>
        <taxon>Platanthera</taxon>
    </lineage>
</organism>
<reference evidence="1 2" key="1">
    <citation type="journal article" date="2022" name="Nat. Plants">
        <title>Genomes of leafy and leafless Platanthera orchids illuminate the evolution of mycoheterotrophy.</title>
        <authorList>
            <person name="Li M.H."/>
            <person name="Liu K.W."/>
            <person name="Li Z."/>
            <person name="Lu H.C."/>
            <person name="Ye Q.L."/>
            <person name="Zhang D."/>
            <person name="Wang J.Y."/>
            <person name="Li Y.F."/>
            <person name="Zhong Z.M."/>
            <person name="Liu X."/>
            <person name="Yu X."/>
            <person name="Liu D.K."/>
            <person name="Tu X.D."/>
            <person name="Liu B."/>
            <person name="Hao Y."/>
            <person name="Liao X.Y."/>
            <person name="Jiang Y.T."/>
            <person name="Sun W.H."/>
            <person name="Chen J."/>
            <person name="Chen Y.Q."/>
            <person name="Ai Y."/>
            <person name="Zhai J.W."/>
            <person name="Wu S.S."/>
            <person name="Zhou Z."/>
            <person name="Hsiao Y.Y."/>
            <person name="Wu W.L."/>
            <person name="Chen Y.Y."/>
            <person name="Lin Y.F."/>
            <person name="Hsu J.L."/>
            <person name="Li C.Y."/>
            <person name="Wang Z.W."/>
            <person name="Zhao X."/>
            <person name="Zhong W.Y."/>
            <person name="Ma X.K."/>
            <person name="Ma L."/>
            <person name="Huang J."/>
            <person name="Chen G.Z."/>
            <person name="Huang M.Z."/>
            <person name="Huang L."/>
            <person name="Peng D.H."/>
            <person name="Luo Y.B."/>
            <person name="Zou S.Q."/>
            <person name="Chen S.P."/>
            <person name="Lan S."/>
            <person name="Tsai W.C."/>
            <person name="Van de Peer Y."/>
            <person name="Liu Z.J."/>
        </authorList>
    </citation>
    <scope>NUCLEOTIDE SEQUENCE [LARGE SCALE GENOMIC DNA]</scope>
    <source>
        <strain evidence="1">Lor288</strain>
    </source>
</reference>
<sequence>MPPLFQSEKGSSSWIEAETEAAGAKDEAIKAMEWWDLILFPAKRVWIGVAARFSLRKNGLRQLKQEVITCEYEDVRVMWEMLRKSETETARFPAADDRRTIKRRRSWSVSDWAPYHLCARF</sequence>
<dbReference type="EMBL" id="JBBWWR010000007">
    <property type="protein sequence ID" value="KAK8963647.1"/>
    <property type="molecule type" value="Genomic_DNA"/>
</dbReference>
<proteinExistence type="predicted"/>